<dbReference type="InterPro" id="IPR013785">
    <property type="entry name" value="Aldolase_TIM"/>
</dbReference>
<organism evidence="8 9">
    <name type="scientific">Propionibacterium acidifaciens F0233</name>
    <dbReference type="NCBI Taxonomy" id="553198"/>
    <lineage>
        <taxon>Bacteria</taxon>
        <taxon>Bacillati</taxon>
        <taxon>Actinomycetota</taxon>
        <taxon>Actinomycetes</taxon>
        <taxon>Propionibacteriales</taxon>
        <taxon>Propionibacteriaceae</taxon>
        <taxon>Propionibacterium</taxon>
    </lineage>
</organism>
<dbReference type="NCBIfam" id="NF005741">
    <property type="entry name" value="PRK07565.1"/>
    <property type="match status" value="1"/>
</dbReference>
<gene>
    <name evidence="8" type="ORF">HMPREF0682_1684</name>
</gene>
<evidence type="ECO:0000313" key="8">
    <source>
        <dbReference type="EMBL" id="ERK55676.1"/>
    </source>
</evidence>
<comment type="caution">
    <text evidence="8">The sequence shown here is derived from an EMBL/GenBank/DDBJ whole genome shotgun (WGS) entry which is preliminary data.</text>
</comment>
<keyword evidence="3" id="KW-0285">Flavoprotein</keyword>
<evidence type="ECO:0000256" key="3">
    <source>
        <dbReference type="ARBA" id="ARBA00022630"/>
    </source>
</evidence>
<dbReference type="AlphaFoldDB" id="U2QGS7"/>
<comment type="pathway">
    <text evidence="2">Pyrimidine metabolism; UMP biosynthesis via de novo pathway.</text>
</comment>
<keyword evidence="5" id="KW-0665">Pyrimidine biosynthesis</keyword>
<dbReference type="InterPro" id="IPR005720">
    <property type="entry name" value="Dihydroorotate_DH_cat"/>
</dbReference>
<dbReference type="GO" id="GO:0006207">
    <property type="term" value="P:'de novo' pyrimidine nucleobase biosynthetic process"/>
    <property type="evidence" value="ECO:0007669"/>
    <property type="project" value="TreeGrafter"/>
</dbReference>
<dbReference type="PANTHER" id="PTHR48109">
    <property type="entry name" value="DIHYDROOROTATE DEHYDROGENASE (QUINONE), MITOCHONDRIAL-RELATED"/>
    <property type="match status" value="1"/>
</dbReference>
<evidence type="ECO:0000259" key="7">
    <source>
        <dbReference type="Pfam" id="PF01180"/>
    </source>
</evidence>
<evidence type="ECO:0000256" key="2">
    <source>
        <dbReference type="ARBA" id="ARBA00004725"/>
    </source>
</evidence>
<dbReference type="Pfam" id="PF01180">
    <property type="entry name" value="DHO_dh"/>
    <property type="match status" value="1"/>
</dbReference>
<keyword evidence="4" id="KW-0288">FMN</keyword>
<dbReference type="InterPro" id="IPR050074">
    <property type="entry name" value="DHO_dehydrogenase"/>
</dbReference>
<sequence>MSVEFDEALRAAAASAAAKSAAGNGATDLLMDADQMNAQVNTPVETELSTTYMGLRLNSPLVASAGPLSQSVESMEDLQESGVGAIVMFSLFEEQVRHEEAGLVETAEAHADSFAEALSFFPTPPSNDLGRTSAYLSLLEQGAKALSVPLIASLNGARTGGWTATARRMEDAGAAAIELNIYFVPGDLSMSGTEVEERHLEILQAVKDVVTVPVAVKLSPYFSNFGRMAVSLDEAGADALVLFNRFLQPDIDIHRKEVVSGFELSSTDEGRLPRTWLAALHGRIGASLAATSGVETSADVIKDLLAGADVVMTTSALIRHGAGHAAELVDGLRRYLGRNQLTLDRARGMLAVPAEAPVDEYERSGYVSALEKAKRRYGL</sequence>
<reference evidence="8" key="1">
    <citation type="submission" date="2013-08" db="EMBL/GenBank/DDBJ databases">
        <authorList>
            <person name="Durkin A.S."/>
            <person name="Haft D.R."/>
            <person name="McCorrison J."/>
            <person name="Torralba M."/>
            <person name="Gillis M."/>
            <person name="Haft D.H."/>
            <person name="Methe B."/>
            <person name="Sutton G."/>
            <person name="Nelson K.E."/>
        </authorList>
    </citation>
    <scope>NUCLEOTIDE SEQUENCE [LARGE SCALE GENOMIC DNA]</scope>
    <source>
        <strain evidence="8">F0233</strain>
    </source>
</reference>
<accession>U2QGS7</accession>
<dbReference type="Proteomes" id="UP000017052">
    <property type="component" value="Unassembled WGS sequence"/>
</dbReference>
<dbReference type="GO" id="GO:0005737">
    <property type="term" value="C:cytoplasm"/>
    <property type="evidence" value="ECO:0007669"/>
    <property type="project" value="InterPro"/>
</dbReference>
<feature type="domain" description="Dihydroorotate dehydrogenase catalytic" evidence="7">
    <location>
        <begin position="48"/>
        <end position="335"/>
    </location>
</feature>
<dbReference type="Gene3D" id="3.20.20.70">
    <property type="entry name" value="Aldolase class I"/>
    <property type="match status" value="1"/>
</dbReference>
<keyword evidence="9" id="KW-1185">Reference proteome</keyword>
<protein>
    <submittedName>
        <fullName evidence="8">Dihydroorotate dehydrogenase 2</fullName>
        <ecNumber evidence="8">1.3.98.1</ecNumber>
    </submittedName>
</protein>
<dbReference type="EC" id="1.3.98.1" evidence="8"/>
<evidence type="ECO:0000256" key="4">
    <source>
        <dbReference type="ARBA" id="ARBA00022643"/>
    </source>
</evidence>
<dbReference type="GO" id="GO:1990663">
    <property type="term" value="F:dihydroorotate dehydrogenase (fumarate) activity"/>
    <property type="evidence" value="ECO:0007669"/>
    <property type="project" value="UniProtKB-EC"/>
</dbReference>
<evidence type="ECO:0000313" key="9">
    <source>
        <dbReference type="Proteomes" id="UP000017052"/>
    </source>
</evidence>
<keyword evidence="6 8" id="KW-0560">Oxidoreductase</keyword>
<dbReference type="PANTHER" id="PTHR48109:SF3">
    <property type="entry name" value="SLL0744 PROTEIN"/>
    <property type="match status" value="1"/>
</dbReference>
<comment type="cofactor">
    <cofactor evidence="1">
        <name>FMN</name>
        <dbReference type="ChEBI" id="CHEBI:58210"/>
    </cofactor>
</comment>
<dbReference type="OrthoDB" id="9794954at2"/>
<evidence type="ECO:0000256" key="6">
    <source>
        <dbReference type="ARBA" id="ARBA00023002"/>
    </source>
</evidence>
<dbReference type="EMBL" id="ACVN02000177">
    <property type="protein sequence ID" value="ERK55676.1"/>
    <property type="molecule type" value="Genomic_DNA"/>
</dbReference>
<evidence type="ECO:0000256" key="1">
    <source>
        <dbReference type="ARBA" id="ARBA00001917"/>
    </source>
</evidence>
<name>U2QGS7_9ACTN</name>
<dbReference type="SUPFAM" id="SSF51395">
    <property type="entry name" value="FMN-linked oxidoreductases"/>
    <property type="match status" value="1"/>
</dbReference>
<evidence type="ECO:0000256" key="5">
    <source>
        <dbReference type="ARBA" id="ARBA00022975"/>
    </source>
</evidence>
<proteinExistence type="predicted"/>
<dbReference type="GO" id="GO:0006221">
    <property type="term" value="P:pyrimidine nucleotide biosynthetic process"/>
    <property type="evidence" value="ECO:0007669"/>
    <property type="project" value="UniProtKB-KW"/>
</dbReference>